<evidence type="ECO:0000256" key="1">
    <source>
        <dbReference type="SAM" id="MobiDB-lite"/>
    </source>
</evidence>
<dbReference type="AlphaFoldDB" id="A0A9W9Q3K5"/>
<reference evidence="2" key="1">
    <citation type="submission" date="2022-12" db="EMBL/GenBank/DDBJ databases">
        <authorList>
            <person name="Petersen C."/>
        </authorList>
    </citation>
    <scope>NUCLEOTIDE SEQUENCE</scope>
    <source>
        <strain evidence="2">IBT 21472</strain>
    </source>
</reference>
<comment type="caution">
    <text evidence="2">The sequence shown here is derived from an EMBL/GenBank/DDBJ whole genome shotgun (WGS) entry which is preliminary data.</text>
</comment>
<gene>
    <name evidence="2" type="ORF">N7476_002374</name>
</gene>
<keyword evidence="3" id="KW-1185">Reference proteome</keyword>
<evidence type="ECO:0000313" key="3">
    <source>
        <dbReference type="Proteomes" id="UP001147746"/>
    </source>
</evidence>
<protein>
    <submittedName>
        <fullName evidence="2">Uncharacterized protein</fullName>
    </submittedName>
</protein>
<dbReference type="Pfam" id="PF13376">
    <property type="entry name" value="OmdA"/>
    <property type="match status" value="1"/>
</dbReference>
<name>A0A9W9Q3K5_9EURO</name>
<dbReference type="EMBL" id="JAPZBO010000002">
    <property type="protein sequence ID" value="KAJ5323774.1"/>
    <property type="molecule type" value="Genomic_DNA"/>
</dbReference>
<feature type="region of interest" description="Disordered" evidence="1">
    <location>
        <begin position="194"/>
        <end position="213"/>
    </location>
</feature>
<feature type="region of interest" description="Disordered" evidence="1">
    <location>
        <begin position="220"/>
        <end position="243"/>
    </location>
</feature>
<organism evidence="2 3">
    <name type="scientific">Penicillium atrosanguineum</name>
    <dbReference type="NCBI Taxonomy" id="1132637"/>
    <lineage>
        <taxon>Eukaryota</taxon>
        <taxon>Fungi</taxon>
        <taxon>Dikarya</taxon>
        <taxon>Ascomycota</taxon>
        <taxon>Pezizomycotina</taxon>
        <taxon>Eurotiomycetes</taxon>
        <taxon>Eurotiomycetidae</taxon>
        <taxon>Eurotiales</taxon>
        <taxon>Aspergillaceae</taxon>
        <taxon>Penicillium</taxon>
    </lineage>
</organism>
<reference evidence="2" key="2">
    <citation type="journal article" date="2023" name="IMA Fungus">
        <title>Comparative genomic study of the Penicillium genus elucidates a diverse pangenome and 15 lateral gene transfer events.</title>
        <authorList>
            <person name="Petersen C."/>
            <person name="Sorensen T."/>
            <person name="Nielsen M.R."/>
            <person name="Sondergaard T.E."/>
            <person name="Sorensen J.L."/>
            <person name="Fitzpatrick D.A."/>
            <person name="Frisvad J.C."/>
            <person name="Nielsen K.L."/>
        </authorList>
    </citation>
    <scope>NUCLEOTIDE SEQUENCE</scope>
    <source>
        <strain evidence="2">IBT 21472</strain>
    </source>
</reference>
<proteinExistence type="predicted"/>
<dbReference type="Proteomes" id="UP001147746">
    <property type="component" value="Unassembled WGS sequence"/>
</dbReference>
<evidence type="ECO:0000313" key="2">
    <source>
        <dbReference type="EMBL" id="KAJ5323774.1"/>
    </source>
</evidence>
<dbReference type="OrthoDB" id="10263401at2759"/>
<feature type="compositionally biased region" description="Basic and acidic residues" evidence="1">
    <location>
        <begin position="225"/>
        <end position="243"/>
    </location>
</feature>
<sequence>MSSKPIPADFPAYSFPTTKELEEFFEREHKTAPAFYLKLAKKASGIPSVNAAEAVETALCFGWIDGWGRKIDDKWWFVRYTPRRAKSIWSQKNVSTVRRLIETGRMRPAGLAVVDAAKADGRWDRAYAGPSNITVPDDFAAALKDAPDAATFFESFNKTDRYSVLWRVQTASPTARAGRIEALVQMLSEKKRPTPFTKTVEKRKMGSEKVEDKKVEKIAKKKIKKEASKPRRSGLRSDPDFKS</sequence>
<accession>A0A9W9Q3K5</accession>
<feature type="compositionally biased region" description="Basic and acidic residues" evidence="1">
    <location>
        <begin position="199"/>
        <end position="213"/>
    </location>
</feature>